<gene>
    <name evidence="4" type="ORF">FWK35_00007408</name>
</gene>
<evidence type="ECO:0000256" key="1">
    <source>
        <dbReference type="ARBA" id="ARBA00022690"/>
    </source>
</evidence>
<accession>A0A6G0Z1B4</accession>
<dbReference type="Pfam" id="PF00079">
    <property type="entry name" value="Serpin"/>
    <property type="match status" value="1"/>
</dbReference>
<dbReference type="InterPro" id="IPR023796">
    <property type="entry name" value="Serpin_dom"/>
</dbReference>
<dbReference type="Proteomes" id="UP000478052">
    <property type="component" value="Unassembled WGS sequence"/>
</dbReference>
<proteinExistence type="predicted"/>
<evidence type="ECO:0000313" key="5">
    <source>
        <dbReference type="Proteomes" id="UP000478052"/>
    </source>
</evidence>
<evidence type="ECO:0000256" key="2">
    <source>
        <dbReference type="ARBA" id="ARBA00022900"/>
    </source>
</evidence>
<sequence length="170" mass="19263">MSVVVLATTTRSQTNANAKDKLLTQKVSDNNVPDFHAFNWRLCKALHDVEKNNAVVSSISVKLVLLMLYEGALGNTAKQIEQVVGIIGRKQSIRERYSQKLQSLQFHNRLRLGPHIAVEPQRSNRDMMRSNVNRVCVNEYQAVAFKIKKFEFLERFNRCGSTAMCGPGLK</sequence>
<dbReference type="SUPFAM" id="SSF56574">
    <property type="entry name" value="Serpins"/>
    <property type="match status" value="1"/>
</dbReference>
<keyword evidence="1" id="KW-0646">Protease inhibitor</keyword>
<dbReference type="GO" id="GO:0004867">
    <property type="term" value="F:serine-type endopeptidase inhibitor activity"/>
    <property type="evidence" value="ECO:0007669"/>
    <property type="project" value="UniProtKB-KW"/>
</dbReference>
<name>A0A6G0Z1B4_APHCR</name>
<feature type="domain" description="Serpin" evidence="3">
    <location>
        <begin position="37"/>
        <end position="149"/>
    </location>
</feature>
<dbReference type="EMBL" id="VUJU01001649">
    <property type="protein sequence ID" value="KAF0764388.1"/>
    <property type="molecule type" value="Genomic_DNA"/>
</dbReference>
<protein>
    <recommendedName>
        <fullName evidence="3">Serpin domain-containing protein</fullName>
    </recommendedName>
</protein>
<evidence type="ECO:0000313" key="4">
    <source>
        <dbReference type="EMBL" id="KAF0764388.1"/>
    </source>
</evidence>
<feature type="non-terminal residue" evidence="4">
    <location>
        <position position="170"/>
    </location>
</feature>
<evidence type="ECO:0000259" key="3">
    <source>
        <dbReference type="Pfam" id="PF00079"/>
    </source>
</evidence>
<dbReference type="InterPro" id="IPR036186">
    <property type="entry name" value="Serpin_sf"/>
</dbReference>
<dbReference type="Gene3D" id="3.30.497.10">
    <property type="entry name" value="Antithrombin, subunit I, domain 2"/>
    <property type="match status" value="1"/>
</dbReference>
<reference evidence="4 5" key="1">
    <citation type="submission" date="2019-08" db="EMBL/GenBank/DDBJ databases">
        <title>Whole genome of Aphis craccivora.</title>
        <authorList>
            <person name="Voronova N.V."/>
            <person name="Shulinski R.S."/>
            <person name="Bandarenka Y.V."/>
            <person name="Zhorov D.G."/>
            <person name="Warner D."/>
        </authorList>
    </citation>
    <scope>NUCLEOTIDE SEQUENCE [LARGE SCALE GENOMIC DNA]</scope>
    <source>
        <strain evidence="4">180601</strain>
        <tissue evidence="4">Whole Body</tissue>
    </source>
</reference>
<keyword evidence="5" id="KW-1185">Reference proteome</keyword>
<organism evidence="4 5">
    <name type="scientific">Aphis craccivora</name>
    <name type="common">Cowpea aphid</name>
    <dbReference type="NCBI Taxonomy" id="307492"/>
    <lineage>
        <taxon>Eukaryota</taxon>
        <taxon>Metazoa</taxon>
        <taxon>Ecdysozoa</taxon>
        <taxon>Arthropoda</taxon>
        <taxon>Hexapoda</taxon>
        <taxon>Insecta</taxon>
        <taxon>Pterygota</taxon>
        <taxon>Neoptera</taxon>
        <taxon>Paraneoptera</taxon>
        <taxon>Hemiptera</taxon>
        <taxon>Sternorrhyncha</taxon>
        <taxon>Aphidomorpha</taxon>
        <taxon>Aphidoidea</taxon>
        <taxon>Aphididae</taxon>
        <taxon>Aphidini</taxon>
        <taxon>Aphis</taxon>
        <taxon>Aphis</taxon>
    </lineage>
</organism>
<dbReference type="InterPro" id="IPR042178">
    <property type="entry name" value="Serpin_sf_1"/>
</dbReference>
<comment type="caution">
    <text evidence="4">The sequence shown here is derived from an EMBL/GenBank/DDBJ whole genome shotgun (WGS) entry which is preliminary data.</text>
</comment>
<keyword evidence="2" id="KW-0722">Serine protease inhibitor</keyword>
<dbReference type="AlphaFoldDB" id="A0A6G0Z1B4"/>